<dbReference type="GO" id="GO:0007165">
    <property type="term" value="P:signal transduction"/>
    <property type="evidence" value="ECO:0007669"/>
    <property type="project" value="InterPro"/>
</dbReference>
<evidence type="ECO:0000256" key="1">
    <source>
        <dbReference type="ARBA" id="ARBA00022448"/>
    </source>
</evidence>
<evidence type="ECO:0000256" key="2">
    <source>
        <dbReference type="ARBA" id="ARBA00022927"/>
    </source>
</evidence>
<dbReference type="InterPro" id="IPR052039">
    <property type="entry name" value="Caspase-related_regulators"/>
</dbReference>
<proteinExistence type="predicted"/>
<dbReference type="InterPro" id="IPR008152">
    <property type="entry name" value="Clathrin_a/b/g-adaptin_app_Ig"/>
</dbReference>
<protein>
    <recommendedName>
        <fullName evidence="3">Death domain-containing protein</fullName>
    </recommendedName>
</protein>
<dbReference type="Pfam" id="PF00656">
    <property type="entry name" value="Peptidase_C14"/>
    <property type="match status" value="1"/>
</dbReference>
<dbReference type="GO" id="GO:0004197">
    <property type="term" value="F:cysteine-type endopeptidase activity"/>
    <property type="evidence" value="ECO:0007669"/>
    <property type="project" value="InterPro"/>
</dbReference>
<sequence length="493" mass="56485">MATVDTVEIERVPTPLRCLKMNVLEELSRKLNPRHNTKDFRYLAGLMNYTYEMVKNLEREKNPTAYLVSEWAMCHASGGEPKTVGDLLELLKEMRRDDAVEILKPFEFTGPHSYQDYLNYVGSPLRSQIPPYHFQNGSRPYQEVLANIQHTVFHNFGSPLASEPRPPVRSSNLQHVVSDKVALVIGNQKYVNKRLQGLVYSEKDAYDMAHVLSELEFKARVVSLVNLTLAEMRIAVLMFCRLLENGVKRGRLGNNIFAYSCSSQHEAYEEPGQTNGLYALHLLRHIKRDERIEFILMDVARDVSMASNRNLIQRPCHESDAVFDCRLCDKIAPSNLSGEFMETMKLWMQAHHLPKKTLPIRQDGIVVSFEYITPFSNVLEVRILATNETPFARHEVVMDFSVPTPVKAELAHISGDFLAENGGSLQQRVLLSRLQKQEDPIEVTFKMMYTIDEEVIDWEVPVQLGCPLVSSVFEKWDWWITCGRLPAQKSTQV</sequence>
<name>A0AAD9QWI2_ACRCE</name>
<dbReference type="SUPFAM" id="SSF52129">
    <property type="entry name" value="Caspase-like"/>
    <property type="match status" value="1"/>
</dbReference>
<dbReference type="Proteomes" id="UP001249851">
    <property type="component" value="Unassembled WGS sequence"/>
</dbReference>
<evidence type="ECO:0000259" key="3">
    <source>
        <dbReference type="PROSITE" id="PS50017"/>
    </source>
</evidence>
<keyword evidence="2" id="KW-0653">Protein transport</keyword>
<evidence type="ECO:0000313" key="4">
    <source>
        <dbReference type="EMBL" id="KAK2568420.1"/>
    </source>
</evidence>
<organism evidence="4 5">
    <name type="scientific">Acropora cervicornis</name>
    <name type="common">Staghorn coral</name>
    <dbReference type="NCBI Taxonomy" id="6130"/>
    <lineage>
        <taxon>Eukaryota</taxon>
        <taxon>Metazoa</taxon>
        <taxon>Cnidaria</taxon>
        <taxon>Anthozoa</taxon>
        <taxon>Hexacorallia</taxon>
        <taxon>Scleractinia</taxon>
        <taxon>Astrocoeniina</taxon>
        <taxon>Acroporidae</taxon>
        <taxon>Acropora</taxon>
    </lineage>
</organism>
<dbReference type="InterPro" id="IPR011600">
    <property type="entry name" value="Pept_C14_caspase"/>
</dbReference>
<reference evidence="4" key="2">
    <citation type="journal article" date="2023" name="Science">
        <title>Genomic signatures of disease resistance in endangered staghorn corals.</title>
        <authorList>
            <person name="Vollmer S.V."/>
            <person name="Selwyn J.D."/>
            <person name="Despard B.A."/>
            <person name="Roesel C.L."/>
        </authorList>
    </citation>
    <scope>NUCLEOTIDE SEQUENCE</scope>
    <source>
        <strain evidence="4">K2</strain>
    </source>
</reference>
<dbReference type="Gene3D" id="1.10.533.10">
    <property type="entry name" value="Death Domain, Fas"/>
    <property type="match status" value="1"/>
</dbReference>
<keyword evidence="1" id="KW-0813">Transport</keyword>
<evidence type="ECO:0000313" key="5">
    <source>
        <dbReference type="Proteomes" id="UP001249851"/>
    </source>
</evidence>
<dbReference type="InterPro" id="IPR013041">
    <property type="entry name" value="Clathrin_app_Ig-like_sf"/>
</dbReference>
<dbReference type="InterPro" id="IPR029030">
    <property type="entry name" value="Caspase-like_dom_sf"/>
</dbReference>
<dbReference type="GO" id="GO:0006508">
    <property type="term" value="P:proteolysis"/>
    <property type="evidence" value="ECO:0007669"/>
    <property type="project" value="InterPro"/>
</dbReference>
<dbReference type="InterPro" id="IPR000488">
    <property type="entry name" value="Death_dom"/>
</dbReference>
<dbReference type="AlphaFoldDB" id="A0AAD9QWI2"/>
<reference evidence="4" key="1">
    <citation type="journal article" date="2023" name="G3 (Bethesda)">
        <title>Whole genome assembly and annotation of the endangered Caribbean coral Acropora cervicornis.</title>
        <authorList>
            <person name="Selwyn J.D."/>
            <person name="Vollmer S.V."/>
        </authorList>
    </citation>
    <scope>NUCLEOTIDE SEQUENCE</scope>
    <source>
        <strain evidence="4">K2</strain>
    </source>
</reference>
<dbReference type="PROSITE" id="PS50017">
    <property type="entry name" value="DEATH_DOMAIN"/>
    <property type="match status" value="1"/>
</dbReference>
<dbReference type="Gene3D" id="2.60.40.1230">
    <property type="match status" value="1"/>
</dbReference>
<keyword evidence="5" id="KW-1185">Reference proteome</keyword>
<feature type="domain" description="Death" evidence="3">
    <location>
        <begin position="39"/>
        <end position="107"/>
    </location>
</feature>
<dbReference type="PANTHER" id="PTHR22576:SF37">
    <property type="entry name" value="MUCOSA-ASSOCIATED LYMPHOID TISSUE LYMPHOMA TRANSLOCATION PROTEIN 1"/>
    <property type="match status" value="1"/>
</dbReference>
<dbReference type="GO" id="GO:0006886">
    <property type="term" value="P:intracellular protein transport"/>
    <property type="evidence" value="ECO:0007669"/>
    <property type="project" value="InterPro"/>
</dbReference>
<accession>A0AAD9QWI2</accession>
<dbReference type="EMBL" id="JARQWQ010000012">
    <property type="protein sequence ID" value="KAK2568420.1"/>
    <property type="molecule type" value="Genomic_DNA"/>
</dbReference>
<comment type="caution">
    <text evidence="4">The sequence shown here is derived from an EMBL/GenBank/DDBJ whole genome shotgun (WGS) entry which is preliminary data.</text>
</comment>
<dbReference type="SUPFAM" id="SSF47986">
    <property type="entry name" value="DEATH domain"/>
    <property type="match status" value="1"/>
</dbReference>
<dbReference type="Pfam" id="PF00531">
    <property type="entry name" value="Death"/>
    <property type="match status" value="1"/>
</dbReference>
<dbReference type="InterPro" id="IPR011029">
    <property type="entry name" value="DEATH-like_dom_sf"/>
</dbReference>
<dbReference type="PANTHER" id="PTHR22576">
    <property type="entry name" value="MUCOSA ASSOCIATED LYMPHOID TISSUE LYMPHOMA TRANSLOCATION PROTEIN 1/PARACASPASE"/>
    <property type="match status" value="1"/>
</dbReference>
<dbReference type="Pfam" id="PF02883">
    <property type="entry name" value="Alpha_adaptinC2"/>
    <property type="match status" value="1"/>
</dbReference>
<gene>
    <name evidence="4" type="ORF">P5673_007452</name>
</gene>
<dbReference type="GO" id="GO:0016192">
    <property type="term" value="P:vesicle-mediated transport"/>
    <property type="evidence" value="ECO:0007669"/>
    <property type="project" value="InterPro"/>
</dbReference>
<dbReference type="SUPFAM" id="SSF49348">
    <property type="entry name" value="Clathrin adaptor appendage domain"/>
    <property type="match status" value="1"/>
</dbReference>
<dbReference type="Gene3D" id="3.40.50.1460">
    <property type="match status" value="2"/>
</dbReference>